<keyword evidence="2 7" id="KW-0255">Endonuclease</keyword>
<keyword evidence="3" id="KW-0227">DNA damage</keyword>
<protein>
    <submittedName>
        <fullName evidence="7">Very short patch repair endonuclease</fullName>
    </submittedName>
</protein>
<keyword evidence="4" id="KW-0378">Hydrolase</keyword>
<dbReference type="InterPro" id="IPR011335">
    <property type="entry name" value="Restrct_endonuc-II-like"/>
</dbReference>
<dbReference type="Gene3D" id="3.40.960.10">
    <property type="entry name" value="VSR Endonuclease"/>
    <property type="match status" value="1"/>
</dbReference>
<dbReference type="GO" id="GO:0004519">
    <property type="term" value="F:endonuclease activity"/>
    <property type="evidence" value="ECO:0007669"/>
    <property type="project" value="UniProtKB-KW"/>
</dbReference>
<keyword evidence="8" id="KW-1185">Reference proteome</keyword>
<organism evidence="7 8">
    <name type="scientific">Iodobacter arcticus</name>
    <dbReference type="NCBI Taxonomy" id="590593"/>
    <lineage>
        <taxon>Bacteria</taxon>
        <taxon>Pseudomonadati</taxon>
        <taxon>Pseudomonadota</taxon>
        <taxon>Betaproteobacteria</taxon>
        <taxon>Neisseriales</taxon>
        <taxon>Chitinibacteraceae</taxon>
        <taxon>Iodobacter</taxon>
    </lineage>
</organism>
<dbReference type="RefSeq" id="WP_380189515.1">
    <property type="nucleotide sequence ID" value="NZ_JBHTBQ010000044.1"/>
</dbReference>
<reference evidence="8" key="1">
    <citation type="journal article" date="2019" name="Int. J. Syst. Evol. Microbiol.">
        <title>The Global Catalogue of Microorganisms (GCM) 10K type strain sequencing project: providing services to taxonomists for standard genome sequencing and annotation.</title>
        <authorList>
            <consortium name="The Broad Institute Genomics Platform"/>
            <consortium name="The Broad Institute Genome Sequencing Center for Infectious Disease"/>
            <person name="Wu L."/>
            <person name="Ma J."/>
        </authorList>
    </citation>
    <scope>NUCLEOTIDE SEQUENCE [LARGE SCALE GENOMIC DNA]</scope>
    <source>
        <strain evidence="8">CCUG 62945</strain>
    </source>
</reference>
<keyword evidence="1" id="KW-0540">Nuclease</keyword>
<evidence type="ECO:0000313" key="8">
    <source>
        <dbReference type="Proteomes" id="UP001596473"/>
    </source>
</evidence>
<evidence type="ECO:0000256" key="1">
    <source>
        <dbReference type="ARBA" id="ARBA00022722"/>
    </source>
</evidence>
<evidence type="ECO:0000256" key="4">
    <source>
        <dbReference type="ARBA" id="ARBA00022801"/>
    </source>
</evidence>
<evidence type="ECO:0000256" key="3">
    <source>
        <dbReference type="ARBA" id="ARBA00022763"/>
    </source>
</evidence>
<dbReference type="NCBIfam" id="TIGR00632">
    <property type="entry name" value="vsr"/>
    <property type="match status" value="1"/>
</dbReference>
<dbReference type="InterPro" id="IPR004603">
    <property type="entry name" value="DNA_mismatch_endonuc_vsr"/>
</dbReference>
<dbReference type="CDD" id="cd00221">
    <property type="entry name" value="Vsr"/>
    <property type="match status" value="1"/>
</dbReference>
<dbReference type="Proteomes" id="UP001596473">
    <property type="component" value="Unassembled WGS sequence"/>
</dbReference>
<name>A0ABW2R274_9NEIS</name>
<gene>
    <name evidence="7" type="ORF">ACFQNF_18575</name>
</gene>
<evidence type="ECO:0000313" key="7">
    <source>
        <dbReference type="EMBL" id="MFC7421870.1"/>
    </source>
</evidence>
<comment type="similarity">
    <text evidence="6">Belongs to the Vsr family.</text>
</comment>
<dbReference type="SUPFAM" id="SSF52980">
    <property type="entry name" value="Restriction endonuclease-like"/>
    <property type="match status" value="1"/>
</dbReference>
<comment type="caution">
    <text evidence="7">The sequence shown here is derived from an EMBL/GenBank/DDBJ whole genome shotgun (WGS) entry which is preliminary data.</text>
</comment>
<dbReference type="EMBL" id="JBHTBQ010000044">
    <property type="protein sequence ID" value="MFC7421870.1"/>
    <property type="molecule type" value="Genomic_DNA"/>
</dbReference>
<proteinExistence type="inferred from homology"/>
<evidence type="ECO:0000256" key="2">
    <source>
        <dbReference type="ARBA" id="ARBA00022759"/>
    </source>
</evidence>
<evidence type="ECO:0000256" key="6">
    <source>
        <dbReference type="ARBA" id="ARBA00029466"/>
    </source>
</evidence>
<keyword evidence="5" id="KW-0234">DNA repair</keyword>
<evidence type="ECO:0000256" key="5">
    <source>
        <dbReference type="ARBA" id="ARBA00023204"/>
    </source>
</evidence>
<sequence>MRAIRCCNTRPELLIRKGLYTAGIRYRLYQADLPSKPDLVLSKFHTVIFIHGCFWHGHSCKYFRLPKTRSEFWGEKISGNRRRDQCNIERLIALG</sequence>
<dbReference type="Pfam" id="PF03852">
    <property type="entry name" value="Vsr"/>
    <property type="match status" value="1"/>
</dbReference>
<accession>A0ABW2R274</accession>